<evidence type="ECO:0000256" key="4">
    <source>
        <dbReference type="ARBA" id="ARBA00022448"/>
    </source>
</evidence>
<keyword evidence="10 11" id="KW-0472">Membrane</keyword>
<evidence type="ECO:0000313" key="13">
    <source>
        <dbReference type="Proteomes" id="UP000271010"/>
    </source>
</evidence>
<dbReference type="SMART" id="SM01323">
    <property type="entry name" value="YajC"/>
    <property type="match status" value="1"/>
</dbReference>
<keyword evidence="8 11" id="KW-1133">Transmembrane helix</keyword>
<dbReference type="EMBL" id="RJJE01000009">
    <property type="protein sequence ID" value="RNI30314.1"/>
    <property type="molecule type" value="Genomic_DNA"/>
</dbReference>
<evidence type="ECO:0000256" key="5">
    <source>
        <dbReference type="ARBA" id="ARBA00022475"/>
    </source>
</evidence>
<evidence type="ECO:0000256" key="10">
    <source>
        <dbReference type="ARBA" id="ARBA00023136"/>
    </source>
</evidence>
<dbReference type="GO" id="GO:0015031">
    <property type="term" value="P:protein transport"/>
    <property type="evidence" value="ECO:0007669"/>
    <property type="project" value="UniProtKB-KW"/>
</dbReference>
<comment type="caution">
    <text evidence="12">The sequence shown here is derived from an EMBL/GenBank/DDBJ whole genome shotgun (WGS) entry which is preliminary data.</text>
</comment>
<comment type="subcellular location">
    <subcellularLocation>
        <location evidence="1">Cell membrane</location>
        <topology evidence="1">Single-pass membrane protein</topology>
    </subcellularLocation>
</comment>
<proteinExistence type="inferred from homology"/>
<comment type="similarity">
    <text evidence="2">Belongs to the YajC family.</text>
</comment>
<dbReference type="RefSeq" id="WP_123133390.1">
    <property type="nucleotide sequence ID" value="NZ_RJJE01000009.1"/>
</dbReference>
<dbReference type="Proteomes" id="UP000271010">
    <property type="component" value="Unassembled WGS sequence"/>
</dbReference>
<evidence type="ECO:0000256" key="3">
    <source>
        <dbReference type="ARBA" id="ARBA00014962"/>
    </source>
</evidence>
<evidence type="ECO:0000313" key="12">
    <source>
        <dbReference type="EMBL" id="RNI30314.1"/>
    </source>
</evidence>
<evidence type="ECO:0000256" key="11">
    <source>
        <dbReference type="SAM" id="Phobius"/>
    </source>
</evidence>
<protein>
    <recommendedName>
        <fullName evidence="3">Sec translocon accessory complex subunit YajC</fullName>
    </recommendedName>
</protein>
<evidence type="ECO:0000256" key="6">
    <source>
        <dbReference type="ARBA" id="ARBA00022692"/>
    </source>
</evidence>
<dbReference type="PANTHER" id="PTHR33909:SF1">
    <property type="entry name" value="SEC TRANSLOCON ACCESSORY COMPLEX SUBUNIT YAJC"/>
    <property type="match status" value="1"/>
</dbReference>
<dbReference type="NCBIfam" id="TIGR00739">
    <property type="entry name" value="yajC"/>
    <property type="match status" value="1"/>
</dbReference>
<keyword evidence="7" id="KW-0653">Protein transport</keyword>
<name>A0A3M9MXQ9_9BACT</name>
<organism evidence="12 13">
    <name type="scientific">Rufibacter immobilis</name>
    <dbReference type="NCBI Taxonomy" id="1348778"/>
    <lineage>
        <taxon>Bacteria</taxon>
        <taxon>Pseudomonadati</taxon>
        <taxon>Bacteroidota</taxon>
        <taxon>Cytophagia</taxon>
        <taxon>Cytophagales</taxon>
        <taxon>Hymenobacteraceae</taxon>
        <taxon>Rufibacter</taxon>
    </lineage>
</organism>
<evidence type="ECO:0000256" key="9">
    <source>
        <dbReference type="ARBA" id="ARBA00023010"/>
    </source>
</evidence>
<keyword evidence="9" id="KW-0811">Translocation</keyword>
<dbReference type="GO" id="GO:0005886">
    <property type="term" value="C:plasma membrane"/>
    <property type="evidence" value="ECO:0007669"/>
    <property type="project" value="UniProtKB-SubCell"/>
</dbReference>
<dbReference type="PRINTS" id="PR01853">
    <property type="entry name" value="YAJCTRNLCASE"/>
</dbReference>
<keyword evidence="6 11" id="KW-0812">Transmembrane</keyword>
<evidence type="ECO:0000256" key="7">
    <source>
        <dbReference type="ARBA" id="ARBA00022927"/>
    </source>
</evidence>
<dbReference type="Pfam" id="PF02699">
    <property type="entry name" value="YajC"/>
    <property type="match status" value="1"/>
</dbReference>
<evidence type="ECO:0000256" key="1">
    <source>
        <dbReference type="ARBA" id="ARBA00004162"/>
    </source>
</evidence>
<dbReference type="PANTHER" id="PTHR33909">
    <property type="entry name" value="SEC TRANSLOCON ACCESSORY COMPLEX SUBUNIT YAJC"/>
    <property type="match status" value="1"/>
</dbReference>
<dbReference type="OrthoDB" id="9800132at2"/>
<feature type="transmembrane region" description="Helical" evidence="11">
    <location>
        <begin position="15"/>
        <end position="34"/>
    </location>
</feature>
<evidence type="ECO:0000256" key="2">
    <source>
        <dbReference type="ARBA" id="ARBA00006742"/>
    </source>
</evidence>
<gene>
    <name evidence="12" type="primary">yajC</name>
    <name evidence="12" type="ORF">EFA69_12590</name>
</gene>
<reference evidence="12 13" key="1">
    <citation type="submission" date="2018-11" db="EMBL/GenBank/DDBJ databases">
        <title>Rufibacter latericius sp. nov., isolated from water in Baiyang Lake.</title>
        <authorList>
            <person name="Yang Y."/>
        </authorList>
    </citation>
    <scope>NUCLEOTIDE SEQUENCE [LARGE SCALE GENOMIC DNA]</scope>
    <source>
        <strain evidence="12 13">MCC P1</strain>
    </source>
</reference>
<keyword evidence="13" id="KW-1185">Reference proteome</keyword>
<accession>A0A3M9MXQ9</accession>
<keyword evidence="4" id="KW-0813">Transport</keyword>
<dbReference type="InterPro" id="IPR003849">
    <property type="entry name" value="Preprotein_translocase_YajC"/>
</dbReference>
<dbReference type="AlphaFoldDB" id="A0A3M9MXQ9"/>
<evidence type="ECO:0000256" key="8">
    <source>
        <dbReference type="ARBA" id="ARBA00022989"/>
    </source>
</evidence>
<sequence>MLTILLQASAENTNVYANFLFIGLIILVFYFFMLRPQQKKAKDQKKFRDELKRGMNVVTIGGLHGRLLSIDDDTVWIEVDKGIKLKFDKIAIAMEPTSRVNANASTEPTT</sequence>
<keyword evidence="5" id="KW-1003">Cell membrane</keyword>